<dbReference type="AlphaFoldDB" id="A0A653CSN1"/>
<dbReference type="EMBL" id="CAACVG010008549">
    <property type="protein sequence ID" value="VEN50287.1"/>
    <property type="molecule type" value="Genomic_DNA"/>
</dbReference>
<accession>A0A653CSN1</accession>
<dbReference type="Proteomes" id="UP000410492">
    <property type="component" value="Unassembled WGS sequence"/>
</dbReference>
<keyword evidence="2" id="KW-1185">Reference proteome</keyword>
<organism evidence="1 2">
    <name type="scientific">Callosobruchus maculatus</name>
    <name type="common">Southern cowpea weevil</name>
    <name type="synonym">Pulse bruchid</name>
    <dbReference type="NCBI Taxonomy" id="64391"/>
    <lineage>
        <taxon>Eukaryota</taxon>
        <taxon>Metazoa</taxon>
        <taxon>Ecdysozoa</taxon>
        <taxon>Arthropoda</taxon>
        <taxon>Hexapoda</taxon>
        <taxon>Insecta</taxon>
        <taxon>Pterygota</taxon>
        <taxon>Neoptera</taxon>
        <taxon>Endopterygota</taxon>
        <taxon>Coleoptera</taxon>
        <taxon>Polyphaga</taxon>
        <taxon>Cucujiformia</taxon>
        <taxon>Chrysomeloidea</taxon>
        <taxon>Chrysomelidae</taxon>
        <taxon>Bruchinae</taxon>
        <taxon>Bruchini</taxon>
        <taxon>Callosobruchus</taxon>
    </lineage>
</organism>
<evidence type="ECO:0000313" key="2">
    <source>
        <dbReference type="Proteomes" id="UP000410492"/>
    </source>
</evidence>
<name>A0A653CSN1_CALMS</name>
<dbReference type="OrthoDB" id="5862042at2759"/>
<gene>
    <name evidence="1" type="ORF">CALMAC_LOCUS11106</name>
</gene>
<sequence length="37" mass="4160">MYLKCGISTIPCYSTIRSCRIADLPFSTRHAKTVNIV</sequence>
<proteinExistence type="predicted"/>
<reference evidence="1 2" key="1">
    <citation type="submission" date="2019-01" db="EMBL/GenBank/DDBJ databases">
        <authorList>
            <person name="Sayadi A."/>
        </authorList>
    </citation>
    <scope>NUCLEOTIDE SEQUENCE [LARGE SCALE GENOMIC DNA]</scope>
</reference>
<protein>
    <submittedName>
        <fullName evidence="1">Uncharacterized protein</fullName>
    </submittedName>
</protein>
<evidence type="ECO:0000313" key="1">
    <source>
        <dbReference type="EMBL" id="VEN50287.1"/>
    </source>
</evidence>